<dbReference type="EMBL" id="CM043020">
    <property type="protein sequence ID" value="KAI4459366.1"/>
    <property type="molecule type" value="Genomic_DNA"/>
</dbReference>
<name>A0ACB9SXW7_HOLOL</name>
<sequence length="114" mass="13141">MWLIIAKELEVALKKSVPASCCENRYKVLDRNYKKFVENKASTGRERKYFEFADEMAELFMGKKSVVPELLLSTSTIHEPEVESHMATDESIKERETTTVTNSTYKYVAESATY</sequence>
<keyword evidence="2" id="KW-1185">Reference proteome</keyword>
<proteinExistence type="predicted"/>
<organism evidence="1 2">
    <name type="scientific">Holotrichia oblita</name>
    <name type="common">Chafer beetle</name>
    <dbReference type="NCBI Taxonomy" id="644536"/>
    <lineage>
        <taxon>Eukaryota</taxon>
        <taxon>Metazoa</taxon>
        <taxon>Ecdysozoa</taxon>
        <taxon>Arthropoda</taxon>
        <taxon>Hexapoda</taxon>
        <taxon>Insecta</taxon>
        <taxon>Pterygota</taxon>
        <taxon>Neoptera</taxon>
        <taxon>Endopterygota</taxon>
        <taxon>Coleoptera</taxon>
        <taxon>Polyphaga</taxon>
        <taxon>Scarabaeiformia</taxon>
        <taxon>Scarabaeidae</taxon>
        <taxon>Melolonthinae</taxon>
        <taxon>Holotrichia</taxon>
    </lineage>
</organism>
<accession>A0ACB9SXW7</accession>
<evidence type="ECO:0000313" key="1">
    <source>
        <dbReference type="EMBL" id="KAI4459366.1"/>
    </source>
</evidence>
<gene>
    <name evidence="1" type="ORF">MML48_6g00019674</name>
</gene>
<evidence type="ECO:0000313" key="2">
    <source>
        <dbReference type="Proteomes" id="UP001056778"/>
    </source>
</evidence>
<comment type="caution">
    <text evidence="1">The sequence shown here is derived from an EMBL/GenBank/DDBJ whole genome shotgun (WGS) entry which is preliminary data.</text>
</comment>
<dbReference type="Proteomes" id="UP001056778">
    <property type="component" value="Chromosome 6"/>
</dbReference>
<protein>
    <submittedName>
        <fullName evidence="1">Aquaporin transporter</fullName>
    </submittedName>
</protein>
<reference evidence="1" key="1">
    <citation type="submission" date="2022-04" db="EMBL/GenBank/DDBJ databases">
        <title>Chromosome-scale genome assembly of Holotrichia oblita Faldermann.</title>
        <authorList>
            <person name="Rongchong L."/>
        </authorList>
    </citation>
    <scope>NUCLEOTIDE SEQUENCE</scope>
    <source>
        <strain evidence="1">81SQS9</strain>
    </source>
</reference>